<dbReference type="PANTHER" id="PTHR45726">
    <property type="entry name" value="LEUKOTRIENE A-4 HYDROLASE"/>
    <property type="match status" value="1"/>
</dbReference>
<dbReference type="SUPFAM" id="SSF48371">
    <property type="entry name" value="ARM repeat"/>
    <property type="match status" value="1"/>
</dbReference>
<accession>A0ABP0ZGB9</accession>
<evidence type="ECO:0000256" key="11">
    <source>
        <dbReference type="RuleBase" id="RU361141"/>
    </source>
</evidence>
<evidence type="ECO:0000259" key="13">
    <source>
        <dbReference type="SMART" id="SM01263"/>
    </source>
</evidence>
<evidence type="ECO:0000256" key="3">
    <source>
        <dbReference type="ARBA" id="ARBA00004496"/>
    </source>
</evidence>
<dbReference type="InterPro" id="IPR016024">
    <property type="entry name" value="ARM-type_fold"/>
</dbReference>
<dbReference type="GeneID" id="92205877"/>
<evidence type="ECO:0000256" key="2">
    <source>
        <dbReference type="ARBA" id="ARBA00002142"/>
    </source>
</evidence>
<keyword evidence="9 11" id="KW-0862">Zinc</keyword>
<dbReference type="NCBIfam" id="TIGR02411">
    <property type="entry name" value="leuko_A4_hydro"/>
    <property type="match status" value="1"/>
</dbReference>
<keyword evidence="6 11" id="KW-0645">Protease</keyword>
<keyword evidence="15" id="KW-1185">Reference proteome</keyword>
<dbReference type="Proteomes" id="UP001497383">
    <property type="component" value="Chromosome 1"/>
</dbReference>
<keyword evidence="5 11" id="KW-0963">Cytoplasm</keyword>
<dbReference type="PANTHER" id="PTHR45726:SF3">
    <property type="entry name" value="LEUKOTRIENE A-4 HYDROLASE"/>
    <property type="match status" value="1"/>
</dbReference>
<dbReference type="InterPro" id="IPR015211">
    <property type="entry name" value="Peptidase_M1_C"/>
</dbReference>
<feature type="compositionally biased region" description="Polar residues" evidence="12">
    <location>
        <begin position="12"/>
        <end position="21"/>
    </location>
</feature>
<dbReference type="InterPro" id="IPR027268">
    <property type="entry name" value="Peptidase_M4/M1_CTD_sf"/>
</dbReference>
<dbReference type="SUPFAM" id="SSF63737">
    <property type="entry name" value="Leukotriene A4 hydrolase N-terminal domain"/>
    <property type="match status" value="1"/>
</dbReference>
<evidence type="ECO:0000256" key="5">
    <source>
        <dbReference type="ARBA" id="ARBA00022490"/>
    </source>
</evidence>
<dbReference type="PRINTS" id="PR00756">
    <property type="entry name" value="ALADIPTASE"/>
</dbReference>
<name>A0ABP0ZGB9_9ASCO</name>
<dbReference type="EC" id="3.3.2.10" evidence="11"/>
<evidence type="ECO:0000256" key="8">
    <source>
        <dbReference type="ARBA" id="ARBA00022801"/>
    </source>
</evidence>
<dbReference type="RefSeq" id="XP_066827619.1">
    <property type="nucleotide sequence ID" value="XM_066976628.1"/>
</dbReference>
<dbReference type="Pfam" id="PF17900">
    <property type="entry name" value="Peptidase_M1_N"/>
    <property type="match status" value="1"/>
</dbReference>
<evidence type="ECO:0000313" key="15">
    <source>
        <dbReference type="Proteomes" id="UP001497383"/>
    </source>
</evidence>
<dbReference type="Pfam" id="PF01433">
    <property type="entry name" value="Peptidase_M1"/>
    <property type="match status" value="1"/>
</dbReference>
<dbReference type="InterPro" id="IPR045357">
    <property type="entry name" value="Aminopeptidase_N-like_N"/>
</dbReference>
<evidence type="ECO:0000256" key="12">
    <source>
        <dbReference type="SAM" id="MobiDB-lite"/>
    </source>
</evidence>
<comment type="cofactor">
    <cofactor evidence="11">
        <name>Zn(2+)</name>
        <dbReference type="ChEBI" id="CHEBI:29105"/>
    </cofactor>
    <text evidence="11">Binds 1 zinc ion per subunit.</text>
</comment>
<evidence type="ECO:0000313" key="14">
    <source>
        <dbReference type="EMBL" id="CAK9436123.1"/>
    </source>
</evidence>
<evidence type="ECO:0000256" key="7">
    <source>
        <dbReference type="ARBA" id="ARBA00022723"/>
    </source>
</evidence>
<protein>
    <recommendedName>
        <fullName evidence="11">Leukotriene A(4) hydrolase</fullName>
        <shortName evidence="11">LTA-4 hydrolase</shortName>
        <ecNumber evidence="11">3.3.2.10</ecNumber>
        <ecNumber evidence="11">3.4.11.-</ecNumber>
    </recommendedName>
</protein>
<dbReference type="InterPro" id="IPR049980">
    <property type="entry name" value="LTA4H_cat"/>
</dbReference>
<comment type="similarity">
    <text evidence="4 11">Belongs to the peptidase M1 family.</text>
</comment>
<reference evidence="14 15" key="1">
    <citation type="submission" date="2024-03" db="EMBL/GenBank/DDBJ databases">
        <authorList>
            <person name="Brejova B."/>
        </authorList>
    </citation>
    <scope>NUCLEOTIDE SEQUENCE [LARGE SCALE GENOMIC DNA]</scope>
    <source>
        <strain evidence="14 15">CBS 14171</strain>
    </source>
</reference>
<dbReference type="InterPro" id="IPR042097">
    <property type="entry name" value="Aminopeptidase_N-like_N_sf"/>
</dbReference>
<dbReference type="Gene3D" id="3.30.2010.30">
    <property type="match status" value="1"/>
</dbReference>
<evidence type="ECO:0000256" key="6">
    <source>
        <dbReference type="ARBA" id="ARBA00022670"/>
    </source>
</evidence>
<dbReference type="InterPro" id="IPR034015">
    <property type="entry name" value="M1_LTA4H"/>
</dbReference>
<feature type="domain" description="Peptidase M1 leukotriene A4 hydrolase/aminopeptidase C-terminal" evidence="13">
    <location>
        <begin position="481"/>
        <end position="637"/>
    </location>
</feature>
<dbReference type="SMART" id="SM01263">
    <property type="entry name" value="Leuk-A4-hydro_C"/>
    <property type="match status" value="1"/>
</dbReference>
<dbReference type="EMBL" id="OZ022405">
    <property type="protein sequence ID" value="CAK9436123.1"/>
    <property type="molecule type" value="Genomic_DNA"/>
</dbReference>
<evidence type="ECO:0000256" key="1">
    <source>
        <dbReference type="ARBA" id="ARBA00001268"/>
    </source>
</evidence>
<evidence type="ECO:0000256" key="10">
    <source>
        <dbReference type="ARBA" id="ARBA00023049"/>
    </source>
</evidence>
<dbReference type="Gene3D" id="1.10.390.10">
    <property type="entry name" value="Neutral Protease Domain 2"/>
    <property type="match status" value="1"/>
</dbReference>
<dbReference type="InterPro" id="IPR014782">
    <property type="entry name" value="Peptidase_M1_dom"/>
</dbReference>
<dbReference type="InterPro" id="IPR038502">
    <property type="entry name" value="M1_LTA-4_hydro/amino_C_sf"/>
</dbReference>
<keyword evidence="8 11" id="KW-0378">Hydrolase</keyword>
<evidence type="ECO:0000256" key="9">
    <source>
        <dbReference type="ARBA" id="ARBA00022833"/>
    </source>
</evidence>
<keyword evidence="10 11" id="KW-0482">Metalloprotease</keyword>
<dbReference type="Pfam" id="PF09127">
    <property type="entry name" value="Leuk-A4-hydro_C"/>
    <property type="match status" value="1"/>
</dbReference>
<keyword evidence="7 11" id="KW-0479">Metal-binding</keyword>
<dbReference type="CDD" id="cd09599">
    <property type="entry name" value="M1_LTA4H"/>
    <property type="match status" value="1"/>
</dbReference>
<proteinExistence type="inferred from homology"/>
<dbReference type="Gene3D" id="2.60.40.1730">
    <property type="entry name" value="tricorn interacting facor f3 domain"/>
    <property type="match status" value="1"/>
</dbReference>
<dbReference type="Gene3D" id="1.25.40.320">
    <property type="entry name" value="Peptidase M1, leukotriene A4 hydrolase/aminopeptidase C-terminal domain"/>
    <property type="match status" value="1"/>
</dbReference>
<organism evidence="14 15">
    <name type="scientific">Lodderomyces beijingensis</name>
    <dbReference type="NCBI Taxonomy" id="1775926"/>
    <lineage>
        <taxon>Eukaryota</taxon>
        <taxon>Fungi</taxon>
        <taxon>Dikarya</taxon>
        <taxon>Ascomycota</taxon>
        <taxon>Saccharomycotina</taxon>
        <taxon>Pichiomycetes</taxon>
        <taxon>Debaryomycetaceae</taxon>
        <taxon>Candida/Lodderomyces clade</taxon>
        <taxon>Lodderomyces</taxon>
    </lineage>
</organism>
<comment type="catalytic activity">
    <reaction evidence="1 11">
        <text>an epoxide + H2O = an ethanediol</text>
        <dbReference type="Rhea" id="RHEA:19037"/>
        <dbReference type="ChEBI" id="CHEBI:15377"/>
        <dbReference type="ChEBI" id="CHEBI:32955"/>
        <dbReference type="ChEBI" id="CHEBI:140594"/>
        <dbReference type="EC" id="3.3.2.10"/>
    </reaction>
</comment>
<comment type="function">
    <text evidence="2">Aminopeptidase that preferentially cleaves di- and tripeptides. Also has low epoxide hydrolase activity (in vitro). Can hydrolyze the epoxide leukotriene LTA(4) but it forms preferentially 5,6-dihydroxy-7,9,11,14-eicosatetraenoic acid rather than the cytokine leukotriene B(4) as the product compared to the homologous mammalian enzyme (in vitro).</text>
</comment>
<dbReference type="InterPro" id="IPR012777">
    <property type="entry name" value="LTA4H"/>
</dbReference>
<sequence length="640" mass="73923">MDAIQGYRPAQSPETDPSTLSNYQDFKVELTTLDFDIRFEESKVIGKVTYDLKNKQKKTDHVDLDTSYLLINQASIDNNSAEYKLHQRHQSLGSKLTVQIPPTTPEKFKLTILFATTSACTALQFLDKEATDGKQHPYLFCQCEAIHARSLFPCFDTPALKSPFKFSAKSPLNTLMSGLFIKKESDRYYFEQPVPIPSYLVSIASGDIERAKIGPRSDILTEPVNLQACKWEFEKDMEVFIEIAEQLIFKYEWHKFDSLVLPASFPYGGMEIPNLCQLTPTLICGDRSLVNVVAHELAHSWSGNLVTNSSWEHFWLNEGWTVYIERRILEAIAVIEAKERGKNEADSRAYGEQVRQFNAIIGWTDLENDLKSMGDNVDKYSTLVQNLKNGEDADDAFSTVPYEKGFNLLYLIEKTVGKAKFDEFIPQYFKHFRYKSLDTFQFLDFLYAHFKEQKDALDTIDWKKWLYAPGMPPVDPKFDTSLADVCFDLASKWYHHASSSECAKDDNFKPSDISHFTSTQSIVFLDTLISYEKKQNFSWKNHHGKTLKRMAHLYHDQYTLSSNAEIRFRWYYLHVSGEIQEFKTKLGEFVGTTGRMKFVRPGYALLNQVDRDLAVEYFTKFENRYHPICRAMVKKDLGLK</sequence>
<dbReference type="InterPro" id="IPR001930">
    <property type="entry name" value="Peptidase_M1"/>
</dbReference>
<feature type="region of interest" description="Disordered" evidence="12">
    <location>
        <begin position="1"/>
        <end position="21"/>
    </location>
</feature>
<evidence type="ECO:0000256" key="4">
    <source>
        <dbReference type="ARBA" id="ARBA00010136"/>
    </source>
</evidence>
<dbReference type="SUPFAM" id="SSF55486">
    <property type="entry name" value="Metalloproteases ('zincins'), catalytic domain"/>
    <property type="match status" value="1"/>
</dbReference>
<dbReference type="EC" id="3.4.11.-" evidence="11"/>
<gene>
    <name evidence="14" type="ORF">LODBEIA_P06810</name>
</gene>
<comment type="subcellular location">
    <subcellularLocation>
        <location evidence="3 11">Cytoplasm</location>
    </subcellularLocation>
</comment>